<feature type="region of interest" description="Disordered" evidence="1">
    <location>
        <begin position="29"/>
        <end position="62"/>
    </location>
</feature>
<feature type="compositionally biased region" description="Basic and acidic residues" evidence="1">
    <location>
        <begin position="52"/>
        <end position="62"/>
    </location>
</feature>
<organism evidence="2 3">
    <name type="scientific">Microlunatus antarcticus</name>
    <dbReference type="NCBI Taxonomy" id="53388"/>
    <lineage>
        <taxon>Bacteria</taxon>
        <taxon>Bacillati</taxon>
        <taxon>Actinomycetota</taxon>
        <taxon>Actinomycetes</taxon>
        <taxon>Propionibacteriales</taxon>
        <taxon>Propionibacteriaceae</taxon>
        <taxon>Microlunatus</taxon>
    </lineage>
</organism>
<reference evidence="2 3" key="1">
    <citation type="submission" date="2020-08" db="EMBL/GenBank/DDBJ databases">
        <title>Sequencing the genomes of 1000 actinobacteria strains.</title>
        <authorList>
            <person name="Klenk H.-P."/>
        </authorList>
    </citation>
    <scope>NUCLEOTIDE SEQUENCE [LARGE SCALE GENOMIC DNA]</scope>
    <source>
        <strain evidence="2 3">DSM 11053</strain>
    </source>
</reference>
<dbReference type="AlphaFoldDB" id="A0A7W5JVZ8"/>
<name>A0A7W5JVZ8_9ACTN</name>
<proteinExistence type="predicted"/>
<keyword evidence="3" id="KW-1185">Reference proteome</keyword>
<comment type="caution">
    <text evidence="2">The sequence shown here is derived from an EMBL/GenBank/DDBJ whole genome shotgun (WGS) entry which is preliminary data.</text>
</comment>
<evidence type="ECO:0000313" key="2">
    <source>
        <dbReference type="EMBL" id="MBB3327086.1"/>
    </source>
</evidence>
<accession>A0A7W5JVZ8</accession>
<gene>
    <name evidence="2" type="ORF">FHX39_002030</name>
</gene>
<dbReference type="Proteomes" id="UP000565572">
    <property type="component" value="Unassembled WGS sequence"/>
</dbReference>
<evidence type="ECO:0000313" key="3">
    <source>
        <dbReference type="Proteomes" id="UP000565572"/>
    </source>
</evidence>
<evidence type="ECO:0000256" key="1">
    <source>
        <dbReference type="SAM" id="MobiDB-lite"/>
    </source>
</evidence>
<dbReference type="RefSeq" id="WP_183338060.1">
    <property type="nucleotide sequence ID" value="NZ_JACHZG010000001.1"/>
</dbReference>
<dbReference type="EMBL" id="JACHZG010000001">
    <property type="protein sequence ID" value="MBB3327086.1"/>
    <property type="molecule type" value="Genomic_DNA"/>
</dbReference>
<sequence>MSILHPIRDANEKAQTAFGEAVNSGHFAGRLTQVSRPRSAAVAPMNTTDRSQQAKEKSWQAN</sequence>
<protein>
    <submittedName>
        <fullName evidence="2">Uncharacterized protein</fullName>
    </submittedName>
</protein>